<dbReference type="Proteomes" id="UP001153714">
    <property type="component" value="Chromosome 20"/>
</dbReference>
<organism evidence="2 3">
    <name type="scientific">Diatraea saccharalis</name>
    <name type="common">sugarcane borer</name>
    <dbReference type="NCBI Taxonomy" id="40085"/>
    <lineage>
        <taxon>Eukaryota</taxon>
        <taxon>Metazoa</taxon>
        <taxon>Ecdysozoa</taxon>
        <taxon>Arthropoda</taxon>
        <taxon>Hexapoda</taxon>
        <taxon>Insecta</taxon>
        <taxon>Pterygota</taxon>
        <taxon>Neoptera</taxon>
        <taxon>Endopterygota</taxon>
        <taxon>Lepidoptera</taxon>
        <taxon>Glossata</taxon>
        <taxon>Ditrysia</taxon>
        <taxon>Pyraloidea</taxon>
        <taxon>Crambidae</taxon>
        <taxon>Crambinae</taxon>
        <taxon>Diatraea</taxon>
    </lineage>
</organism>
<feature type="compositionally biased region" description="Basic and acidic residues" evidence="1">
    <location>
        <begin position="1"/>
        <end position="11"/>
    </location>
</feature>
<evidence type="ECO:0000256" key="1">
    <source>
        <dbReference type="SAM" id="MobiDB-lite"/>
    </source>
</evidence>
<reference evidence="2" key="2">
    <citation type="submission" date="2022-10" db="EMBL/GenBank/DDBJ databases">
        <authorList>
            <consortium name="ENA_rothamsted_submissions"/>
            <consortium name="culmorum"/>
            <person name="King R."/>
        </authorList>
    </citation>
    <scope>NUCLEOTIDE SEQUENCE</scope>
</reference>
<feature type="region of interest" description="Disordered" evidence="1">
    <location>
        <begin position="1"/>
        <end position="101"/>
    </location>
</feature>
<name>A0A9N9R5C5_9NEOP</name>
<dbReference type="EMBL" id="OU893351">
    <property type="protein sequence ID" value="CAG9789616.1"/>
    <property type="molecule type" value="Genomic_DNA"/>
</dbReference>
<sequence length="231" mass="27147">MFNSNMEDRRPIHLNKQGQSGGNRRGLRDAQRAYERRNNMEELRDWSYQPQEFDPSRIKTRKPTNRSDNFRKKIEAQRDEKHNPPSLRPSTKETPPRDEPLYDIGPHSTLIPLQDVHVQNFEFSGFIPLIEETYEKMRGIDPRLNQRLPLSLFTHVCCNHLNLQVAEVARQNGQNIFGVLTDLREVLPDYQCVPKSITDYISHVSNSLTVRSNDLHFNCIRVIILFHFDIR</sequence>
<feature type="compositionally biased region" description="Basic and acidic residues" evidence="1">
    <location>
        <begin position="90"/>
        <end position="100"/>
    </location>
</feature>
<gene>
    <name evidence="2" type="ORF">DIATSA_LOCUS7335</name>
</gene>
<evidence type="ECO:0000313" key="2">
    <source>
        <dbReference type="EMBL" id="CAG9789616.1"/>
    </source>
</evidence>
<proteinExistence type="predicted"/>
<feature type="compositionally biased region" description="Basic and acidic residues" evidence="1">
    <location>
        <begin position="26"/>
        <end position="45"/>
    </location>
</feature>
<evidence type="ECO:0000313" key="3">
    <source>
        <dbReference type="Proteomes" id="UP001153714"/>
    </source>
</evidence>
<protein>
    <submittedName>
        <fullName evidence="2">Uncharacterized protein</fullName>
    </submittedName>
</protein>
<dbReference type="AlphaFoldDB" id="A0A9N9R5C5"/>
<dbReference type="OrthoDB" id="7436144at2759"/>
<keyword evidence="3" id="KW-1185">Reference proteome</keyword>
<accession>A0A9N9R5C5</accession>
<feature type="compositionally biased region" description="Basic and acidic residues" evidence="1">
    <location>
        <begin position="68"/>
        <end position="83"/>
    </location>
</feature>
<reference evidence="2" key="1">
    <citation type="submission" date="2021-12" db="EMBL/GenBank/DDBJ databases">
        <authorList>
            <person name="King R."/>
        </authorList>
    </citation>
    <scope>NUCLEOTIDE SEQUENCE</scope>
</reference>